<dbReference type="Pfam" id="PF02118">
    <property type="entry name" value="Srg"/>
    <property type="match status" value="1"/>
</dbReference>
<protein>
    <recommendedName>
        <fullName evidence="6">Serpentine receptor class gamma</fullName>
    </recommendedName>
</protein>
<feature type="transmembrane region" description="Helical" evidence="6">
    <location>
        <begin position="164"/>
        <end position="185"/>
    </location>
</feature>
<keyword evidence="3 6" id="KW-0812">Transmembrane</keyword>
<accession>G0MZS6</accession>
<evidence type="ECO:0000256" key="6">
    <source>
        <dbReference type="RuleBase" id="RU280813"/>
    </source>
</evidence>
<dbReference type="InParanoid" id="G0MZS6"/>
<evidence type="ECO:0000256" key="4">
    <source>
        <dbReference type="ARBA" id="ARBA00022989"/>
    </source>
</evidence>
<keyword evidence="4 6" id="KW-1133">Transmembrane helix</keyword>
<reference evidence="8" key="1">
    <citation type="submission" date="2011-07" db="EMBL/GenBank/DDBJ databases">
        <authorList>
            <consortium name="Caenorhabditis brenneri Sequencing and Analysis Consortium"/>
            <person name="Wilson R.K."/>
        </authorList>
    </citation>
    <scope>NUCLEOTIDE SEQUENCE [LARGE SCALE GENOMIC DNA]</scope>
    <source>
        <strain evidence="8">PB2801</strain>
    </source>
</reference>
<feature type="transmembrane region" description="Helical" evidence="6">
    <location>
        <begin position="124"/>
        <end position="143"/>
    </location>
</feature>
<dbReference type="HOGENOM" id="CLU_069704_1_0_1"/>
<dbReference type="OrthoDB" id="5861002at2759"/>
<dbReference type="FunCoup" id="G0MZS6">
    <property type="interactions" value="6"/>
</dbReference>
<dbReference type="OMA" id="VRIEMIR"/>
<dbReference type="PANTHER" id="PTHR31552:SF29">
    <property type="entry name" value="SERPENTINE RECEPTOR CLASS GAMMA"/>
    <property type="match status" value="1"/>
</dbReference>
<sequence>MITLRLPNGTCKDCVLSDLFASMNFKTNPDYTGGILFINYFLHFGNAYFQYSMVTLMSLNRTTSIFFYFVNEKIWSVLFPMSLGIIVFCAVYFTRTILLSSPYFSYNESLDLYSIKADSDILSAYSNVINFMAFSVISSVVLNTLSVIKLKLMTQNLATIERNLLFSTIASSVIQCAAAGNTFLLQLDQSRSTMLGQIGQTLLPFFSDFLTISQPYILIFLSSKVRIEMIRMYFKKNSKINSLVKSQALQVGGV</sequence>
<comment type="subcellular location">
    <subcellularLocation>
        <location evidence="1">Membrane</location>
        <topology evidence="1">Multi-pass membrane protein</topology>
    </subcellularLocation>
</comment>
<dbReference type="eggNOG" id="ENOG502T3YK">
    <property type="taxonomic scope" value="Eukaryota"/>
</dbReference>
<evidence type="ECO:0000256" key="5">
    <source>
        <dbReference type="ARBA" id="ARBA00023136"/>
    </source>
</evidence>
<dbReference type="InterPro" id="IPR000609">
    <property type="entry name" value="7TM_GPCR_serpentine_rcpt_Srg"/>
</dbReference>
<evidence type="ECO:0000256" key="2">
    <source>
        <dbReference type="ARBA" id="ARBA00005692"/>
    </source>
</evidence>
<organism evidence="8">
    <name type="scientific">Caenorhabditis brenneri</name>
    <name type="common">Nematode worm</name>
    <dbReference type="NCBI Taxonomy" id="135651"/>
    <lineage>
        <taxon>Eukaryota</taxon>
        <taxon>Metazoa</taxon>
        <taxon>Ecdysozoa</taxon>
        <taxon>Nematoda</taxon>
        <taxon>Chromadorea</taxon>
        <taxon>Rhabditida</taxon>
        <taxon>Rhabditina</taxon>
        <taxon>Rhabditomorpha</taxon>
        <taxon>Rhabditoidea</taxon>
        <taxon>Rhabditidae</taxon>
        <taxon>Peloderinae</taxon>
        <taxon>Caenorhabditis</taxon>
    </lineage>
</organism>
<dbReference type="GO" id="GO:0004888">
    <property type="term" value="F:transmembrane signaling receptor activity"/>
    <property type="evidence" value="ECO:0007669"/>
    <property type="project" value="InterPro"/>
</dbReference>
<keyword evidence="5 6" id="KW-0472">Membrane</keyword>
<feature type="transmembrane region" description="Helical" evidence="6">
    <location>
        <begin position="205"/>
        <end position="223"/>
    </location>
</feature>
<dbReference type="GO" id="GO:0007606">
    <property type="term" value="P:sensory perception of chemical stimulus"/>
    <property type="evidence" value="ECO:0007669"/>
    <property type="project" value="UniProtKB-UniRule"/>
</dbReference>
<evidence type="ECO:0000313" key="7">
    <source>
        <dbReference type="EMBL" id="EGT48617.1"/>
    </source>
</evidence>
<name>G0MZS6_CAEBE</name>
<keyword evidence="8" id="KW-1185">Reference proteome</keyword>
<dbReference type="GO" id="GO:0016020">
    <property type="term" value="C:membrane"/>
    <property type="evidence" value="ECO:0007669"/>
    <property type="project" value="UniProtKB-SubCell"/>
</dbReference>
<comment type="similarity">
    <text evidence="2 6">Belongs to the nematode receptor-like protein srg family.</text>
</comment>
<comment type="caution">
    <text evidence="6">Lacks conserved residue(s) required for the propagation of feature annotation.</text>
</comment>
<dbReference type="PANTHER" id="PTHR31552">
    <property type="entry name" value="SERPENTINE RECEPTOR CLASS GAMMA"/>
    <property type="match status" value="1"/>
</dbReference>
<evidence type="ECO:0000313" key="8">
    <source>
        <dbReference type="Proteomes" id="UP000008068"/>
    </source>
</evidence>
<gene>
    <name evidence="7" type="ORF">CAEBREN_06853</name>
</gene>
<evidence type="ECO:0000256" key="3">
    <source>
        <dbReference type="ARBA" id="ARBA00022692"/>
    </source>
</evidence>
<feature type="transmembrane region" description="Helical" evidence="6">
    <location>
        <begin position="77"/>
        <end position="104"/>
    </location>
</feature>
<dbReference type="EMBL" id="GL379823">
    <property type="protein sequence ID" value="EGT48617.1"/>
    <property type="molecule type" value="Genomic_DNA"/>
</dbReference>
<proteinExistence type="inferred from homology"/>
<dbReference type="AlphaFoldDB" id="G0MZS6"/>
<evidence type="ECO:0000256" key="1">
    <source>
        <dbReference type="ARBA" id="ARBA00004141"/>
    </source>
</evidence>
<dbReference type="Proteomes" id="UP000008068">
    <property type="component" value="Unassembled WGS sequence"/>
</dbReference>